<dbReference type="PANTHER" id="PTHR12677:SF59">
    <property type="entry name" value="GOLGI APPARATUS MEMBRANE PROTEIN TVP38-RELATED"/>
    <property type="match status" value="1"/>
</dbReference>
<comment type="caution">
    <text evidence="6">Lacks conserved residue(s) required for the propagation of feature annotation.</text>
</comment>
<accession>E0UBL9</accession>
<dbReference type="Pfam" id="PF09335">
    <property type="entry name" value="VTT_dom"/>
    <property type="match status" value="1"/>
</dbReference>
<proteinExistence type="inferred from homology"/>
<evidence type="ECO:0000256" key="4">
    <source>
        <dbReference type="ARBA" id="ARBA00022989"/>
    </source>
</evidence>
<protein>
    <recommendedName>
        <fullName evidence="6">TVP38/TMEM64 family membrane protein</fullName>
    </recommendedName>
</protein>
<keyword evidence="5 6" id="KW-0472">Membrane</keyword>
<dbReference type="eggNOG" id="COG0398">
    <property type="taxonomic scope" value="Bacteria"/>
</dbReference>
<dbReference type="PANTHER" id="PTHR12677">
    <property type="entry name" value="GOLGI APPARATUS MEMBRANE PROTEIN TVP38-RELATED"/>
    <property type="match status" value="1"/>
</dbReference>
<dbReference type="KEGG" id="cyj:Cyan7822_1981"/>
<feature type="transmembrane region" description="Helical" evidence="6">
    <location>
        <begin position="161"/>
        <end position="179"/>
    </location>
</feature>
<gene>
    <name evidence="8" type="ordered locus">Cyan7822_1981</name>
</gene>
<dbReference type="InterPro" id="IPR015414">
    <property type="entry name" value="TMEM64"/>
</dbReference>
<feature type="domain" description="VTT" evidence="7">
    <location>
        <begin position="63"/>
        <end position="181"/>
    </location>
</feature>
<evidence type="ECO:0000256" key="1">
    <source>
        <dbReference type="ARBA" id="ARBA00004651"/>
    </source>
</evidence>
<dbReference type="STRING" id="497965.Cyan7822_1981"/>
<keyword evidence="2 6" id="KW-1003">Cell membrane</keyword>
<organism evidence="8 9">
    <name type="scientific">Gloeothece verrucosa (strain PCC 7822)</name>
    <name type="common">Cyanothece sp. (strain PCC 7822)</name>
    <dbReference type="NCBI Taxonomy" id="497965"/>
    <lineage>
        <taxon>Bacteria</taxon>
        <taxon>Bacillati</taxon>
        <taxon>Cyanobacteriota</taxon>
        <taxon>Cyanophyceae</taxon>
        <taxon>Oscillatoriophycideae</taxon>
        <taxon>Chroococcales</taxon>
        <taxon>Aphanothecaceae</taxon>
        <taxon>Gloeothece</taxon>
        <taxon>Gloeothece verrucosa</taxon>
    </lineage>
</organism>
<reference evidence="9" key="1">
    <citation type="journal article" date="2011" name="MBio">
        <title>Novel metabolic attributes of the genus Cyanothece, comprising a group of unicellular nitrogen-fixing Cyanobacteria.</title>
        <authorList>
            <person name="Bandyopadhyay A."/>
            <person name="Elvitigala T."/>
            <person name="Welsh E."/>
            <person name="Stockel J."/>
            <person name="Liberton M."/>
            <person name="Min H."/>
            <person name="Sherman L.A."/>
            <person name="Pakrasi H.B."/>
        </authorList>
    </citation>
    <scope>NUCLEOTIDE SEQUENCE [LARGE SCALE GENOMIC DNA]</scope>
    <source>
        <strain evidence="9">PCC 7822</strain>
    </source>
</reference>
<dbReference type="InterPro" id="IPR032816">
    <property type="entry name" value="VTT_dom"/>
</dbReference>
<evidence type="ECO:0000256" key="5">
    <source>
        <dbReference type="ARBA" id="ARBA00023136"/>
    </source>
</evidence>
<keyword evidence="3 6" id="KW-0812">Transmembrane</keyword>
<evidence type="ECO:0000256" key="2">
    <source>
        <dbReference type="ARBA" id="ARBA00022475"/>
    </source>
</evidence>
<keyword evidence="9" id="KW-1185">Reference proteome</keyword>
<dbReference type="AlphaFoldDB" id="E0UBL9"/>
<dbReference type="Proteomes" id="UP000008206">
    <property type="component" value="Chromosome"/>
</dbReference>
<evidence type="ECO:0000259" key="7">
    <source>
        <dbReference type="Pfam" id="PF09335"/>
    </source>
</evidence>
<feature type="transmembrane region" description="Helical" evidence="6">
    <location>
        <begin position="199"/>
        <end position="219"/>
    </location>
</feature>
<evidence type="ECO:0000256" key="3">
    <source>
        <dbReference type="ARBA" id="ARBA00022692"/>
    </source>
</evidence>
<dbReference type="EMBL" id="CP002198">
    <property type="protein sequence ID" value="ADN13963.1"/>
    <property type="molecule type" value="Genomic_DNA"/>
</dbReference>
<feature type="transmembrane region" description="Helical" evidence="6">
    <location>
        <begin position="49"/>
        <end position="77"/>
    </location>
</feature>
<name>E0UBL9_GLOV7</name>
<feature type="transmembrane region" description="Helical" evidence="6">
    <location>
        <begin position="83"/>
        <end position="104"/>
    </location>
</feature>
<evidence type="ECO:0000256" key="6">
    <source>
        <dbReference type="RuleBase" id="RU366058"/>
    </source>
</evidence>
<dbReference type="HOGENOM" id="CLU_038944_3_2_3"/>
<evidence type="ECO:0000313" key="9">
    <source>
        <dbReference type="Proteomes" id="UP000008206"/>
    </source>
</evidence>
<keyword evidence="4 6" id="KW-1133">Transmembrane helix</keyword>
<comment type="subcellular location">
    <subcellularLocation>
        <location evidence="1 6">Cell membrane</location>
        <topology evidence="1 6">Multi-pass membrane protein</topology>
    </subcellularLocation>
</comment>
<evidence type="ECO:0000313" key="8">
    <source>
        <dbReference type="EMBL" id="ADN13963.1"/>
    </source>
</evidence>
<comment type="similarity">
    <text evidence="6">Belongs to the TVP38/TMEM64 family.</text>
</comment>
<sequence length="244" mass="26608">MDVQPEAAQVAEVHYSKLFARQIKPMPTINTTLENLLQWINQLGFSGTLIFIIIYIVTTVLLIPGAILTLGAGAIFGLVKGSILVSIASTLAATIAFLIGRYLVRGWVEKQIEKYPKFKAIDNAVAQEGWKIVGLTRLSPLFPFIFLNYAFGITQVTLKDYVLASWIGMMPGTVTYVYIGSLAKNLATLGTGSEQTNLAQWGIRIMGLIATVVVTVYVTKIARKALNSQINAPSEEEKPIAKSS</sequence>
<dbReference type="GO" id="GO:0005886">
    <property type="term" value="C:plasma membrane"/>
    <property type="evidence" value="ECO:0007669"/>
    <property type="project" value="UniProtKB-SubCell"/>
</dbReference>